<evidence type="ECO:0000259" key="8">
    <source>
        <dbReference type="PROSITE" id="PS50039"/>
    </source>
</evidence>
<dbReference type="EMBL" id="MU006113">
    <property type="protein sequence ID" value="KAF2834942.1"/>
    <property type="molecule type" value="Genomic_DNA"/>
</dbReference>
<dbReference type="PANTHER" id="PTHR45881:SF1">
    <property type="entry name" value="FORK HEAD PROTEIN HOMOLOG 2"/>
    <property type="match status" value="1"/>
</dbReference>
<comment type="caution">
    <text evidence="9">The sequence shown here is derived from an EMBL/GenBank/DDBJ whole genome shotgun (WGS) entry which is preliminary data.</text>
</comment>
<dbReference type="PANTHER" id="PTHR45881">
    <property type="entry name" value="CHECKPOINT SUPPRESSOR 1-LIKE, ISOFORM A-RELATED"/>
    <property type="match status" value="1"/>
</dbReference>
<dbReference type="FunFam" id="1.10.10.10:FF:000030">
    <property type="entry name" value="Forkhead box protein K2"/>
    <property type="match status" value="1"/>
</dbReference>
<dbReference type="OrthoDB" id="5954824at2759"/>
<keyword evidence="4" id="KW-0804">Transcription</keyword>
<feature type="DNA-binding region" description="Fork-head" evidence="6">
    <location>
        <begin position="19"/>
        <end position="103"/>
    </location>
</feature>
<dbReference type="AlphaFoldDB" id="A0A9P4VMS1"/>
<dbReference type="InterPro" id="IPR030456">
    <property type="entry name" value="TF_fork_head_CS_2"/>
</dbReference>
<dbReference type="PRINTS" id="PR00053">
    <property type="entry name" value="FORKHEAD"/>
</dbReference>
<feature type="non-terminal residue" evidence="9">
    <location>
        <position position="103"/>
    </location>
</feature>
<dbReference type="GO" id="GO:0005634">
    <property type="term" value="C:nucleus"/>
    <property type="evidence" value="ECO:0007669"/>
    <property type="project" value="UniProtKB-SubCell"/>
</dbReference>
<gene>
    <name evidence="9" type="ORF">M501DRAFT_907091</name>
</gene>
<dbReference type="InterPro" id="IPR018122">
    <property type="entry name" value="TF_fork_head_CS_1"/>
</dbReference>
<feature type="domain" description="Fork-head" evidence="8">
    <location>
        <begin position="19"/>
        <end position="103"/>
    </location>
</feature>
<reference evidence="9" key="1">
    <citation type="journal article" date="2020" name="Stud. Mycol.">
        <title>101 Dothideomycetes genomes: a test case for predicting lifestyles and emergence of pathogens.</title>
        <authorList>
            <person name="Haridas S."/>
            <person name="Albert R."/>
            <person name="Binder M."/>
            <person name="Bloem J."/>
            <person name="Labutti K."/>
            <person name="Salamov A."/>
            <person name="Andreopoulos B."/>
            <person name="Baker S."/>
            <person name="Barry K."/>
            <person name="Bills G."/>
            <person name="Bluhm B."/>
            <person name="Cannon C."/>
            <person name="Castanera R."/>
            <person name="Culley D."/>
            <person name="Daum C."/>
            <person name="Ezra D."/>
            <person name="Gonzalez J."/>
            <person name="Henrissat B."/>
            <person name="Kuo A."/>
            <person name="Liang C."/>
            <person name="Lipzen A."/>
            <person name="Lutzoni F."/>
            <person name="Magnuson J."/>
            <person name="Mondo S."/>
            <person name="Nolan M."/>
            <person name="Ohm R."/>
            <person name="Pangilinan J."/>
            <person name="Park H.-J."/>
            <person name="Ramirez L."/>
            <person name="Alfaro M."/>
            <person name="Sun H."/>
            <person name="Tritt A."/>
            <person name="Yoshinaga Y."/>
            <person name="Zwiers L.-H."/>
            <person name="Turgeon B."/>
            <person name="Goodwin S."/>
            <person name="Spatafora J."/>
            <person name="Crous P."/>
            <person name="Grigoriev I."/>
        </authorList>
    </citation>
    <scope>NUCLEOTIDE SEQUENCE</scope>
    <source>
        <strain evidence="9">CBS 101060</strain>
    </source>
</reference>
<dbReference type="InterPro" id="IPR036388">
    <property type="entry name" value="WH-like_DNA-bd_sf"/>
</dbReference>
<dbReference type="InterPro" id="IPR036390">
    <property type="entry name" value="WH_DNA-bd_sf"/>
</dbReference>
<dbReference type="InterPro" id="IPR001766">
    <property type="entry name" value="Fork_head_dom"/>
</dbReference>
<evidence type="ECO:0000256" key="1">
    <source>
        <dbReference type="ARBA" id="ARBA00004123"/>
    </source>
</evidence>
<evidence type="ECO:0000256" key="4">
    <source>
        <dbReference type="ARBA" id="ARBA00023163"/>
    </source>
</evidence>
<dbReference type="GO" id="GO:0000981">
    <property type="term" value="F:DNA-binding transcription factor activity, RNA polymerase II-specific"/>
    <property type="evidence" value="ECO:0007669"/>
    <property type="project" value="TreeGrafter"/>
</dbReference>
<dbReference type="GO" id="GO:0000978">
    <property type="term" value="F:RNA polymerase II cis-regulatory region sequence-specific DNA binding"/>
    <property type="evidence" value="ECO:0007669"/>
    <property type="project" value="TreeGrafter"/>
</dbReference>
<evidence type="ECO:0000256" key="2">
    <source>
        <dbReference type="ARBA" id="ARBA00023015"/>
    </source>
</evidence>
<proteinExistence type="predicted"/>
<sequence>MESTEDTVDYSLDENKDIKPPYSYAVLIAQAILSAEDEQMTLNNIYEYIKKHYSYFRYSEKGWQNSIRHNLSLNKSFDKVPRKTDEPGKGMKWMIHPEKRDSF</sequence>
<keyword evidence="3 6" id="KW-0238">DNA-binding</keyword>
<dbReference type="PROSITE" id="PS50039">
    <property type="entry name" value="FORK_HEAD_3"/>
    <property type="match status" value="1"/>
</dbReference>
<dbReference type="Gene3D" id="1.10.10.10">
    <property type="entry name" value="Winged helix-like DNA-binding domain superfamily/Winged helix DNA-binding domain"/>
    <property type="match status" value="1"/>
</dbReference>
<protein>
    <submittedName>
        <fullName evidence="9">Fork head transcription factor</fullName>
    </submittedName>
</protein>
<dbReference type="PROSITE" id="PS00658">
    <property type="entry name" value="FORK_HEAD_2"/>
    <property type="match status" value="1"/>
</dbReference>
<organism evidence="9 10">
    <name type="scientific">Patellaria atrata CBS 101060</name>
    <dbReference type="NCBI Taxonomy" id="1346257"/>
    <lineage>
        <taxon>Eukaryota</taxon>
        <taxon>Fungi</taxon>
        <taxon>Dikarya</taxon>
        <taxon>Ascomycota</taxon>
        <taxon>Pezizomycotina</taxon>
        <taxon>Dothideomycetes</taxon>
        <taxon>Dothideomycetes incertae sedis</taxon>
        <taxon>Patellariales</taxon>
        <taxon>Patellariaceae</taxon>
        <taxon>Patellaria</taxon>
    </lineage>
</organism>
<feature type="region of interest" description="Disordered" evidence="7">
    <location>
        <begin position="78"/>
        <end position="103"/>
    </location>
</feature>
<dbReference type="Pfam" id="PF00250">
    <property type="entry name" value="Forkhead"/>
    <property type="match status" value="1"/>
</dbReference>
<dbReference type="SUPFAM" id="SSF46785">
    <property type="entry name" value="Winged helix' DNA-binding domain"/>
    <property type="match status" value="1"/>
</dbReference>
<dbReference type="SMART" id="SM00339">
    <property type="entry name" value="FH"/>
    <property type="match status" value="1"/>
</dbReference>
<comment type="subcellular location">
    <subcellularLocation>
        <location evidence="1 6">Nucleus</location>
    </subcellularLocation>
</comment>
<dbReference type="Proteomes" id="UP000799429">
    <property type="component" value="Unassembled WGS sequence"/>
</dbReference>
<evidence type="ECO:0000256" key="3">
    <source>
        <dbReference type="ARBA" id="ARBA00023125"/>
    </source>
</evidence>
<dbReference type="PROSITE" id="PS00657">
    <property type="entry name" value="FORK_HEAD_1"/>
    <property type="match status" value="1"/>
</dbReference>
<evidence type="ECO:0000256" key="5">
    <source>
        <dbReference type="ARBA" id="ARBA00023242"/>
    </source>
</evidence>
<evidence type="ECO:0000256" key="7">
    <source>
        <dbReference type="SAM" id="MobiDB-lite"/>
    </source>
</evidence>
<evidence type="ECO:0000313" key="10">
    <source>
        <dbReference type="Proteomes" id="UP000799429"/>
    </source>
</evidence>
<accession>A0A9P4VMS1</accession>
<name>A0A9P4VMS1_9PEZI</name>
<keyword evidence="10" id="KW-1185">Reference proteome</keyword>
<evidence type="ECO:0000256" key="6">
    <source>
        <dbReference type="PROSITE-ProRule" id="PRU00089"/>
    </source>
</evidence>
<evidence type="ECO:0000313" key="9">
    <source>
        <dbReference type="EMBL" id="KAF2834942.1"/>
    </source>
</evidence>
<keyword evidence="2" id="KW-0805">Transcription regulation</keyword>
<keyword evidence="5 6" id="KW-0539">Nucleus</keyword>